<evidence type="ECO:0000313" key="1">
    <source>
        <dbReference type="EMBL" id="KAJ8358621.1"/>
    </source>
</evidence>
<reference evidence="1" key="1">
    <citation type="journal article" date="2023" name="Science">
        <title>Genome structures resolve the early diversification of teleost fishes.</title>
        <authorList>
            <person name="Parey E."/>
            <person name="Louis A."/>
            <person name="Montfort J."/>
            <person name="Bouchez O."/>
            <person name="Roques C."/>
            <person name="Iampietro C."/>
            <person name="Lluch J."/>
            <person name="Castinel A."/>
            <person name="Donnadieu C."/>
            <person name="Desvignes T."/>
            <person name="Floi Bucao C."/>
            <person name="Jouanno E."/>
            <person name="Wen M."/>
            <person name="Mejri S."/>
            <person name="Dirks R."/>
            <person name="Jansen H."/>
            <person name="Henkel C."/>
            <person name="Chen W.J."/>
            <person name="Zahm M."/>
            <person name="Cabau C."/>
            <person name="Klopp C."/>
            <person name="Thompson A.W."/>
            <person name="Robinson-Rechavi M."/>
            <person name="Braasch I."/>
            <person name="Lecointre G."/>
            <person name="Bobe J."/>
            <person name="Postlethwait J.H."/>
            <person name="Berthelot C."/>
            <person name="Roest Crollius H."/>
            <person name="Guiguen Y."/>
        </authorList>
    </citation>
    <scope>NUCLEOTIDE SEQUENCE</scope>
    <source>
        <strain evidence="1">WJC10195</strain>
    </source>
</reference>
<dbReference type="EMBL" id="JAINUF010000005">
    <property type="protein sequence ID" value="KAJ8358621.1"/>
    <property type="molecule type" value="Genomic_DNA"/>
</dbReference>
<name>A0A9Q1IXX2_SYNKA</name>
<proteinExistence type="predicted"/>
<evidence type="ECO:0000313" key="2">
    <source>
        <dbReference type="Proteomes" id="UP001152622"/>
    </source>
</evidence>
<dbReference type="AlphaFoldDB" id="A0A9Q1IXX2"/>
<gene>
    <name evidence="1" type="ORF">SKAU_G00151460</name>
</gene>
<comment type="caution">
    <text evidence="1">The sequence shown here is derived from an EMBL/GenBank/DDBJ whole genome shotgun (WGS) entry which is preliminary data.</text>
</comment>
<protein>
    <submittedName>
        <fullName evidence="1">Uncharacterized protein</fullName>
    </submittedName>
</protein>
<organism evidence="1 2">
    <name type="scientific">Synaphobranchus kaupii</name>
    <name type="common">Kaup's arrowtooth eel</name>
    <dbReference type="NCBI Taxonomy" id="118154"/>
    <lineage>
        <taxon>Eukaryota</taxon>
        <taxon>Metazoa</taxon>
        <taxon>Chordata</taxon>
        <taxon>Craniata</taxon>
        <taxon>Vertebrata</taxon>
        <taxon>Euteleostomi</taxon>
        <taxon>Actinopterygii</taxon>
        <taxon>Neopterygii</taxon>
        <taxon>Teleostei</taxon>
        <taxon>Anguilliformes</taxon>
        <taxon>Synaphobranchidae</taxon>
        <taxon>Synaphobranchus</taxon>
    </lineage>
</organism>
<accession>A0A9Q1IXX2</accession>
<dbReference type="Proteomes" id="UP001152622">
    <property type="component" value="Chromosome 5"/>
</dbReference>
<sequence>MGSDRGGGHGVGDTAVARGCWVTDRAPSPSLFTELQLAHRGTGSMWTLRADRVVLRAGQGKAGPVVGGQAALGPDKGALAEGAERRPVIRPLSLLRRPESTGLVLDPWSGKNPGVHLG</sequence>
<keyword evidence="2" id="KW-1185">Reference proteome</keyword>